<evidence type="ECO:0000256" key="7">
    <source>
        <dbReference type="ARBA" id="ARBA00022737"/>
    </source>
</evidence>
<dbReference type="GO" id="GO:0007193">
    <property type="term" value="P:adenylate cyclase-inhibiting G protein-coupled receptor signaling pathway"/>
    <property type="evidence" value="ECO:0007669"/>
    <property type="project" value="TreeGrafter"/>
</dbReference>
<dbReference type="FunFam" id="1.10.225.10:FF:000002">
    <property type="entry name" value="prosaposin isoform X2"/>
    <property type="match status" value="2"/>
</dbReference>
<organism evidence="15 16">
    <name type="scientific">Dromaius novaehollandiae</name>
    <name type="common">Emu</name>
    <dbReference type="NCBI Taxonomy" id="8790"/>
    <lineage>
        <taxon>Eukaryota</taxon>
        <taxon>Metazoa</taxon>
        <taxon>Chordata</taxon>
        <taxon>Craniata</taxon>
        <taxon>Vertebrata</taxon>
        <taxon>Euteleostomi</taxon>
        <taxon>Archelosauria</taxon>
        <taxon>Archosauria</taxon>
        <taxon>Dinosauria</taxon>
        <taxon>Saurischia</taxon>
        <taxon>Theropoda</taxon>
        <taxon>Coelurosauria</taxon>
        <taxon>Aves</taxon>
        <taxon>Palaeognathae</taxon>
        <taxon>Casuariiformes</taxon>
        <taxon>Dromaiidae</taxon>
        <taxon>Dromaius</taxon>
    </lineage>
</organism>
<comment type="function">
    <text evidence="11">Pulmonary surfactant-associated proteins promote alveolar stability by lowering the surface tension at the air-liquid interface in the peripheral air spaces. SP-B increases the collapse pressure of palmitic acid to nearly 70 millinewtons per meter.</text>
</comment>
<evidence type="ECO:0000256" key="11">
    <source>
        <dbReference type="ARBA" id="ARBA00037221"/>
    </source>
</evidence>
<evidence type="ECO:0000313" key="16">
    <source>
        <dbReference type="Proteomes" id="UP000694423"/>
    </source>
</evidence>
<dbReference type="InterPro" id="IPR008373">
    <property type="entry name" value="Saposin"/>
</dbReference>
<feature type="domain" description="Saposin B-type" evidence="14">
    <location>
        <begin position="309"/>
        <end position="390"/>
    </location>
</feature>
<dbReference type="GO" id="GO:0005576">
    <property type="term" value="C:extracellular region"/>
    <property type="evidence" value="ECO:0007669"/>
    <property type="project" value="UniProtKB-SubCell"/>
</dbReference>
<comment type="subcellular location">
    <subcellularLocation>
        <location evidence="1">Secreted</location>
        <location evidence="1">Extracellular space</location>
        <location evidence="1">Surface film</location>
    </subcellularLocation>
</comment>
<evidence type="ECO:0000256" key="4">
    <source>
        <dbReference type="ARBA" id="ARBA00022525"/>
    </source>
</evidence>
<keyword evidence="6" id="KW-0732">Signal</keyword>
<dbReference type="InterPro" id="IPR051428">
    <property type="entry name" value="Sphingo_Act-Surfact_Prot"/>
</dbReference>
<accession>A0A8C4KCW7</accession>
<keyword evidence="8" id="KW-1015">Disulfide bond</keyword>
<evidence type="ECO:0000256" key="1">
    <source>
        <dbReference type="ARBA" id="ARBA00004364"/>
    </source>
</evidence>
<evidence type="ECO:0000256" key="3">
    <source>
        <dbReference type="ARBA" id="ARBA00022439"/>
    </source>
</evidence>
<reference evidence="15" key="1">
    <citation type="submission" date="2025-08" db="UniProtKB">
        <authorList>
            <consortium name="Ensembl"/>
        </authorList>
    </citation>
    <scope>IDENTIFICATION</scope>
</reference>
<evidence type="ECO:0000256" key="2">
    <source>
        <dbReference type="ARBA" id="ARBA00011748"/>
    </source>
</evidence>
<dbReference type="GO" id="GO:0005764">
    <property type="term" value="C:lysosome"/>
    <property type="evidence" value="ECO:0007669"/>
    <property type="project" value="InterPro"/>
</dbReference>
<name>A0A8C4KCW7_DRONO</name>
<dbReference type="InterPro" id="IPR011001">
    <property type="entry name" value="Saposin-like"/>
</dbReference>
<comment type="function">
    <text evidence="10">Saposin-A and saposin-C stimulate the hydrolysis of glucosylceramide by beta-glucosylceramidase (EC 3.2.1.45) and galactosylceramide by beta-galactosylceramidase (EC 3.2.1.46). Saposin-C apparently acts by combining with the enzyme and acidic lipid to form an activated complex, rather than by solubilizing the substrate.</text>
</comment>
<dbReference type="PANTHER" id="PTHR11480:SF36">
    <property type="entry name" value="PROSAPOSIN"/>
    <property type="match status" value="1"/>
</dbReference>
<evidence type="ECO:0000259" key="14">
    <source>
        <dbReference type="PROSITE" id="PS50015"/>
    </source>
</evidence>
<dbReference type="Gene3D" id="1.10.225.10">
    <property type="entry name" value="Saposin-like"/>
    <property type="match status" value="3"/>
</dbReference>
<keyword evidence="16" id="KW-1185">Reference proteome</keyword>
<comment type="subunit">
    <text evidence="2">Homodimer; disulfide-linked.</text>
</comment>
<evidence type="ECO:0000256" key="12">
    <source>
        <dbReference type="ARBA" id="ARBA00041094"/>
    </source>
</evidence>
<reference evidence="15" key="2">
    <citation type="submission" date="2025-09" db="UniProtKB">
        <authorList>
            <consortium name="Ensembl"/>
        </authorList>
    </citation>
    <scope>IDENTIFICATION</scope>
</reference>
<dbReference type="PANTHER" id="PTHR11480">
    <property type="entry name" value="SAPOSIN-RELATED"/>
    <property type="match status" value="1"/>
</dbReference>
<keyword evidence="9" id="KW-0325">Glycoprotein</keyword>
<evidence type="ECO:0000256" key="9">
    <source>
        <dbReference type="ARBA" id="ARBA00023180"/>
    </source>
</evidence>
<evidence type="ECO:0000256" key="6">
    <source>
        <dbReference type="ARBA" id="ARBA00022729"/>
    </source>
</evidence>
<dbReference type="PRINTS" id="PR01797">
    <property type="entry name" value="SAPOSIN"/>
</dbReference>
<dbReference type="Pfam" id="PF03489">
    <property type="entry name" value="SapB_2"/>
    <property type="match status" value="2"/>
</dbReference>
<evidence type="ECO:0000256" key="8">
    <source>
        <dbReference type="ARBA" id="ARBA00023157"/>
    </source>
</evidence>
<keyword evidence="7" id="KW-0677">Repeat</keyword>
<sequence>MQAESLPKTCIIVAVAVVRSRPKTEGTRGGIALTGTVWGPPTLAVEQGPPAATWAPRRCLCPQAPAGWEEAAGAFWARAVPDVSLSPQKGIPCHLCRMAVSVVGKILQDNCTEEKLHGFLQKKCQVLPFQDWVVKCKKMVDTGILVLTQLGKQADPKVVCGTLRLCQPRQRPAGALRFRQPPPPASPREDFARLVAPFTADVPLLRQPQDARRGPALPAPREQGDVCGDCARLVAALRAQVDTGALGVPAVVTSLRTACQSLGPLLAPRVRAPLWRGGGVFFAAWVSLLRGPQPDVASVPRGAQEPGRTTPLCELCQLAVRAAEGLLENNVTEEQLVNDIEKVCYMLPHSVIGQCKDFVDSYGKAVVIMLLEATDPQAVCAMLRCCPKARVRLPAGAFCNVCQMVFTYLDNELLANETLSELGDALEKGCELLPLPFTGKCEALVVQYEPAAVRLLVQMMDPTFVCTVSAPAAGRARAGPRRAPRPLVIAP</sequence>
<feature type="domain" description="Saposin B-type" evidence="14">
    <location>
        <begin position="89"/>
        <end position="170"/>
    </location>
</feature>
<dbReference type="SUPFAM" id="SSF47862">
    <property type="entry name" value="Saposin"/>
    <property type="match status" value="3"/>
</dbReference>
<dbReference type="SMART" id="SM00741">
    <property type="entry name" value="SapB"/>
    <property type="match status" value="3"/>
</dbReference>
<dbReference type="GO" id="GO:0019216">
    <property type="term" value="P:regulation of lipid metabolic process"/>
    <property type="evidence" value="ECO:0007669"/>
    <property type="project" value="TreeGrafter"/>
</dbReference>
<dbReference type="Ensembl" id="ENSDNVT00000026443.1">
    <property type="protein sequence ID" value="ENSDNVP00000021915.1"/>
    <property type="gene ID" value="ENSDNVG00000015260.1"/>
</dbReference>
<proteinExistence type="predicted"/>
<keyword evidence="3" id="KW-0767">Surface film</keyword>
<evidence type="ECO:0000256" key="13">
    <source>
        <dbReference type="ARBA" id="ARBA00041785"/>
    </source>
</evidence>
<keyword evidence="5" id="KW-0305">Gaseous exchange</keyword>
<dbReference type="PROSITE" id="PS50015">
    <property type="entry name" value="SAP_B"/>
    <property type="match status" value="3"/>
</dbReference>
<dbReference type="InterPro" id="IPR008139">
    <property type="entry name" value="SaposinB_dom"/>
</dbReference>
<dbReference type="AlphaFoldDB" id="A0A8C4KCW7"/>
<feature type="domain" description="Saposin B-type" evidence="14">
    <location>
        <begin position="395"/>
        <end position="466"/>
    </location>
</feature>
<dbReference type="GO" id="GO:0016020">
    <property type="term" value="C:membrane"/>
    <property type="evidence" value="ECO:0007669"/>
    <property type="project" value="GOC"/>
</dbReference>
<evidence type="ECO:0000256" key="5">
    <source>
        <dbReference type="ARBA" id="ARBA00022713"/>
    </source>
</evidence>
<evidence type="ECO:0000256" key="10">
    <source>
        <dbReference type="ARBA" id="ARBA00037150"/>
    </source>
</evidence>
<evidence type="ECO:0000313" key="15">
    <source>
        <dbReference type="Ensembl" id="ENSDNVP00000021915.1"/>
    </source>
</evidence>
<keyword evidence="4" id="KW-0964">Secreted</keyword>
<dbReference type="GO" id="GO:0006665">
    <property type="term" value="P:sphingolipid metabolic process"/>
    <property type="evidence" value="ECO:0007669"/>
    <property type="project" value="InterPro"/>
</dbReference>
<dbReference type="InterPro" id="IPR007856">
    <property type="entry name" value="SapB_1"/>
</dbReference>
<dbReference type="FunFam" id="1.10.225.10:FF:000008">
    <property type="entry name" value="Pulmonary surfactant-associated protein B"/>
    <property type="match status" value="1"/>
</dbReference>
<dbReference type="Pfam" id="PF05184">
    <property type="entry name" value="SapB_1"/>
    <property type="match status" value="2"/>
</dbReference>
<dbReference type="GO" id="GO:0007585">
    <property type="term" value="P:respiratory gaseous exchange by respiratory system"/>
    <property type="evidence" value="ECO:0007669"/>
    <property type="project" value="UniProtKB-KW"/>
</dbReference>
<protein>
    <recommendedName>
        <fullName evidence="12">Pulmonary surfactant-associated protein B</fullName>
    </recommendedName>
    <alternativeName>
        <fullName evidence="13">Pulmonary surfactant-associated proteolipid SPL(Phe)</fullName>
    </alternativeName>
</protein>
<dbReference type="InterPro" id="IPR008138">
    <property type="entry name" value="SapB_2"/>
</dbReference>
<dbReference type="Proteomes" id="UP000694423">
    <property type="component" value="Unplaced"/>
</dbReference>